<dbReference type="SUPFAM" id="SSF48452">
    <property type="entry name" value="TPR-like"/>
    <property type="match status" value="2"/>
</dbReference>
<feature type="signal peptide" evidence="1">
    <location>
        <begin position="1"/>
        <end position="32"/>
    </location>
</feature>
<dbReference type="Gene3D" id="1.25.40.10">
    <property type="entry name" value="Tetratricopeptide repeat domain"/>
    <property type="match status" value="2"/>
</dbReference>
<dbReference type="InterPro" id="IPR011990">
    <property type="entry name" value="TPR-like_helical_dom_sf"/>
</dbReference>
<dbReference type="InterPro" id="IPR019734">
    <property type="entry name" value="TPR_rpt"/>
</dbReference>
<dbReference type="AlphaFoldDB" id="A0A5C6EK29"/>
<accession>A0A5C6EK29</accession>
<name>A0A5C6EK29_9BACT</name>
<organism evidence="2 3">
    <name type="scientific">Rubripirellula tenax</name>
    <dbReference type="NCBI Taxonomy" id="2528015"/>
    <lineage>
        <taxon>Bacteria</taxon>
        <taxon>Pseudomonadati</taxon>
        <taxon>Planctomycetota</taxon>
        <taxon>Planctomycetia</taxon>
        <taxon>Pirellulales</taxon>
        <taxon>Pirellulaceae</taxon>
        <taxon>Rubripirellula</taxon>
    </lineage>
</organism>
<dbReference type="EMBL" id="SJPW01000006">
    <property type="protein sequence ID" value="TWU48904.1"/>
    <property type="molecule type" value="Genomic_DNA"/>
</dbReference>
<feature type="chain" id="PRO_5023111149" description="Tetratricopeptide repeat protein" evidence="1">
    <location>
        <begin position="33"/>
        <end position="632"/>
    </location>
</feature>
<keyword evidence="3" id="KW-1185">Reference proteome</keyword>
<evidence type="ECO:0000313" key="2">
    <source>
        <dbReference type="EMBL" id="TWU48904.1"/>
    </source>
</evidence>
<gene>
    <name evidence="2" type="ORF">Poly51_48080</name>
</gene>
<dbReference type="Proteomes" id="UP000318288">
    <property type="component" value="Unassembled WGS sequence"/>
</dbReference>
<keyword evidence="1" id="KW-0732">Signal</keyword>
<reference evidence="2 3" key="1">
    <citation type="submission" date="2019-02" db="EMBL/GenBank/DDBJ databases">
        <title>Deep-cultivation of Planctomycetes and their phenomic and genomic characterization uncovers novel biology.</title>
        <authorList>
            <person name="Wiegand S."/>
            <person name="Jogler M."/>
            <person name="Boedeker C."/>
            <person name="Pinto D."/>
            <person name="Vollmers J."/>
            <person name="Rivas-Marin E."/>
            <person name="Kohn T."/>
            <person name="Peeters S.H."/>
            <person name="Heuer A."/>
            <person name="Rast P."/>
            <person name="Oberbeckmann S."/>
            <person name="Bunk B."/>
            <person name="Jeske O."/>
            <person name="Meyerdierks A."/>
            <person name="Storesund J.E."/>
            <person name="Kallscheuer N."/>
            <person name="Luecker S."/>
            <person name="Lage O.M."/>
            <person name="Pohl T."/>
            <person name="Merkel B.J."/>
            <person name="Hornburger P."/>
            <person name="Mueller R.-W."/>
            <person name="Bruemmer F."/>
            <person name="Labrenz M."/>
            <person name="Spormann A.M."/>
            <person name="Op Den Camp H."/>
            <person name="Overmann J."/>
            <person name="Amann R."/>
            <person name="Jetten M.S.M."/>
            <person name="Mascher T."/>
            <person name="Medema M.H."/>
            <person name="Devos D.P."/>
            <person name="Kaster A.-K."/>
            <person name="Ovreas L."/>
            <person name="Rohde M."/>
            <person name="Galperin M.Y."/>
            <person name="Jogler C."/>
        </authorList>
    </citation>
    <scope>NUCLEOTIDE SEQUENCE [LARGE SCALE GENOMIC DNA]</scope>
    <source>
        <strain evidence="2 3">Poly51</strain>
    </source>
</reference>
<evidence type="ECO:0000313" key="3">
    <source>
        <dbReference type="Proteomes" id="UP000318288"/>
    </source>
</evidence>
<proteinExistence type="predicted"/>
<dbReference type="SMART" id="SM00028">
    <property type="entry name" value="TPR"/>
    <property type="match status" value="3"/>
</dbReference>
<protein>
    <recommendedName>
        <fullName evidence="4">Tetratricopeptide repeat protein</fullName>
    </recommendedName>
</protein>
<evidence type="ECO:0008006" key="4">
    <source>
        <dbReference type="Google" id="ProtNLM"/>
    </source>
</evidence>
<sequence length="632" mass="71718" precursor="true">MDHVTRSHVPSFGFHAIFLMAFALTAALSVQADDSNAGGTKVSGWTVRQLIEQLGADSYATRTRAMERLQRMGLEAFDELHLAQFHPDIEIEMAARYLVSSLLVSWSKETDPTEVREALYEYGAQNETDRNSRIELLAELSERRGLQALVRLTRFETSLRLSRTAALALMQQPMSDDEAIRRRNAQWIEEGLDDNDRQASQWLKTNAKDLSQGGYSADRWRELIAVQRNEIDASTSQAATRPSVLELVQVCATRAIESGNRNEALQLARSNIDLIDPTSRHLVDACSWAIDHQLHPFVLDMRSQFSPMFDQQPVLLYGAAEAEKVGGDDAKAEALADKALEIRPFPANEEERKKWSPREVEETAQSHFEIGASLEERGLFHWAEREFRKIIEHLEVDAAPSAVVRGRLARMLGELERHEAVVEVLEPLVQRVEKDDKMKQRLNLMFVQYNDFRAEMTYHSALAKIKKGKVDEGRDLLVLAFSLSESPVDILITMYRTDGDDGWKALVQSKLVAEVRKADAELQRAIVQSQGKSNDPIVANLMNQYAWLVSNTEGDYRKALDFSLRSLEMDADYAKYDTCARCYFAVKDYDNALLMQKRALKLMPHSPPLVRQLKQFEEARAKAENEMAKAIE</sequence>
<comment type="caution">
    <text evidence="2">The sequence shown here is derived from an EMBL/GenBank/DDBJ whole genome shotgun (WGS) entry which is preliminary data.</text>
</comment>
<evidence type="ECO:0000256" key="1">
    <source>
        <dbReference type="SAM" id="SignalP"/>
    </source>
</evidence>